<organism evidence="1 2">
    <name type="scientific">Salmonirosea aquatica</name>
    <dbReference type="NCBI Taxonomy" id="2654236"/>
    <lineage>
        <taxon>Bacteria</taxon>
        <taxon>Pseudomonadati</taxon>
        <taxon>Bacteroidota</taxon>
        <taxon>Cytophagia</taxon>
        <taxon>Cytophagales</taxon>
        <taxon>Spirosomataceae</taxon>
        <taxon>Salmonirosea</taxon>
    </lineage>
</organism>
<keyword evidence="2" id="KW-1185">Reference proteome</keyword>
<accession>A0A7C9BJA6</accession>
<evidence type="ECO:0000313" key="2">
    <source>
        <dbReference type="Proteomes" id="UP000479293"/>
    </source>
</evidence>
<name>A0A7C9BJA6_9BACT</name>
<protein>
    <submittedName>
        <fullName evidence="1">Uncharacterized protein</fullName>
    </submittedName>
</protein>
<proteinExistence type="predicted"/>
<dbReference type="Proteomes" id="UP000479293">
    <property type="component" value="Unassembled WGS sequence"/>
</dbReference>
<dbReference type="AlphaFoldDB" id="A0A7C9BJA6"/>
<gene>
    <name evidence="1" type="ORF">GBK04_25175</name>
</gene>
<reference evidence="1 2" key="1">
    <citation type="submission" date="2019-10" db="EMBL/GenBank/DDBJ databases">
        <title>Draft Genome Sequence of Cytophagaceae sp. SJW1-29.</title>
        <authorList>
            <person name="Choi A."/>
        </authorList>
    </citation>
    <scope>NUCLEOTIDE SEQUENCE [LARGE SCALE GENOMIC DNA]</scope>
    <source>
        <strain evidence="1 2">SJW1-29</strain>
    </source>
</reference>
<sequence length="66" mass="7068">MSIRKIDIQAVGPVQVPATPTGPRGPKGWTPVFVSLSDGFRKLVRITGWTGGVAPCPPRAFWVRPG</sequence>
<evidence type="ECO:0000313" key="1">
    <source>
        <dbReference type="EMBL" id="MPR36541.1"/>
    </source>
</evidence>
<dbReference type="EMBL" id="WHLY01000002">
    <property type="protein sequence ID" value="MPR36541.1"/>
    <property type="molecule type" value="Genomic_DNA"/>
</dbReference>
<comment type="caution">
    <text evidence="1">The sequence shown here is derived from an EMBL/GenBank/DDBJ whole genome shotgun (WGS) entry which is preliminary data.</text>
</comment>
<dbReference type="RefSeq" id="WP_152764537.1">
    <property type="nucleotide sequence ID" value="NZ_WHLY01000002.1"/>
</dbReference>